<dbReference type="InterPro" id="IPR007985">
    <property type="entry name" value="Hemolysn_expr_modulating_HHA"/>
</dbReference>
<organism evidence="2 3">
    <name type="scientific">Escherichia coli</name>
    <dbReference type="NCBI Taxonomy" id="562"/>
    <lineage>
        <taxon>Bacteria</taxon>
        <taxon>Pseudomonadati</taxon>
        <taxon>Pseudomonadota</taxon>
        <taxon>Gammaproteobacteria</taxon>
        <taxon>Enterobacterales</taxon>
        <taxon>Enterobacteriaceae</taxon>
        <taxon>Escherichia</taxon>
    </lineage>
</organism>
<name>A0A0C2AXJ1_ECOLX</name>
<dbReference type="Pfam" id="PF05321">
    <property type="entry name" value="HHA"/>
    <property type="match status" value="1"/>
</dbReference>
<dbReference type="Gene3D" id="1.20.1280.40">
    <property type="entry name" value="HHA"/>
    <property type="match status" value="1"/>
</dbReference>
<dbReference type="InterPro" id="IPR036666">
    <property type="entry name" value="HHA_sf"/>
</dbReference>
<dbReference type="AlphaFoldDB" id="A0A0C2AXJ1"/>
<accession>A0A0C2AXJ1</accession>
<evidence type="ECO:0000313" key="2">
    <source>
        <dbReference type="EMBL" id="EFC2249378.1"/>
    </source>
</evidence>
<comment type="similarity">
    <text evidence="1">Belongs to the Hha/YmoA/Cnu family.</text>
</comment>
<gene>
    <name evidence="2" type="primary">hha</name>
    <name evidence="2" type="ORF">E5H86_27165</name>
</gene>
<reference evidence="2 3" key="1">
    <citation type="submission" date="2019-04" db="EMBL/GenBank/DDBJ databases">
        <authorList>
            <consortium name="NARMS: The National Antimicrobial Resistance Monitoring System"/>
        </authorList>
    </citation>
    <scope>NUCLEOTIDE SEQUENCE [LARGE SCALE GENOMIC DNA]</scope>
    <source>
        <strain evidence="2 3">FSIS11919500</strain>
    </source>
</reference>
<evidence type="ECO:0000313" key="3">
    <source>
        <dbReference type="Proteomes" id="UP000531916"/>
    </source>
</evidence>
<dbReference type="NCBIfam" id="NF008191">
    <property type="entry name" value="PRK10945.1"/>
    <property type="match status" value="1"/>
</dbReference>
<evidence type="ECO:0000256" key="1">
    <source>
        <dbReference type="ARBA" id="ARBA00010526"/>
    </source>
</evidence>
<dbReference type="RefSeq" id="WP_040089443.1">
    <property type="nucleotide sequence ID" value="NZ_BICR01000059.1"/>
</dbReference>
<comment type="caution">
    <text evidence="2">The sequence shown here is derived from an EMBL/GenBank/DDBJ whole genome shotgun (WGS) entry which is preliminary data.</text>
</comment>
<sequence length="69" mass="8266">MAKTKQEWLYQLRRCSSVNTLEKIICKNTYDLPDSEREAFNSAADHRLAELTMNRLYDRVPKEVWAYVR</sequence>
<dbReference type="SUPFAM" id="SSF68989">
    <property type="entry name" value="Hemolysin expression modulating protein HHA"/>
    <property type="match status" value="1"/>
</dbReference>
<proteinExistence type="inferred from homology"/>
<dbReference type="EMBL" id="AASEPP010000091">
    <property type="protein sequence ID" value="EFC2249378.1"/>
    <property type="molecule type" value="Genomic_DNA"/>
</dbReference>
<dbReference type="Proteomes" id="UP000531916">
    <property type="component" value="Unassembled WGS sequence"/>
</dbReference>
<protein>
    <submittedName>
        <fullName evidence="2">Hemolysin expression modulator Hha</fullName>
    </submittedName>
</protein>